<evidence type="ECO:0000313" key="2">
    <source>
        <dbReference type="Proteomes" id="UP001217089"/>
    </source>
</evidence>
<keyword evidence="2" id="KW-1185">Reference proteome</keyword>
<sequence>MHRIHRFGQRNKNYPRPIVANSTNITIKKAFLKKSKLIKTKIELVKILLHLPDQVHDKKIITTKKRETSYYSPIVEICSKKKSRFQKQGKSWIPKRRCVYLFTNVSTYEETREAVRQILRKPDIITATHYGYAYSFADKHGKQHQGYDELGVNF</sequence>
<organism evidence="1 2">
    <name type="scientific">Tegillarca granosa</name>
    <name type="common">Malaysian cockle</name>
    <name type="synonym">Anadara granosa</name>
    <dbReference type="NCBI Taxonomy" id="220873"/>
    <lineage>
        <taxon>Eukaryota</taxon>
        <taxon>Metazoa</taxon>
        <taxon>Spiralia</taxon>
        <taxon>Lophotrochozoa</taxon>
        <taxon>Mollusca</taxon>
        <taxon>Bivalvia</taxon>
        <taxon>Autobranchia</taxon>
        <taxon>Pteriomorphia</taxon>
        <taxon>Arcoida</taxon>
        <taxon>Arcoidea</taxon>
        <taxon>Arcidae</taxon>
        <taxon>Tegillarca</taxon>
    </lineage>
</organism>
<reference evidence="1 2" key="1">
    <citation type="submission" date="2022-12" db="EMBL/GenBank/DDBJ databases">
        <title>Chromosome-level genome of Tegillarca granosa.</title>
        <authorList>
            <person name="Kim J."/>
        </authorList>
    </citation>
    <scope>NUCLEOTIDE SEQUENCE [LARGE SCALE GENOMIC DNA]</scope>
    <source>
        <strain evidence="1">Teg-2019</strain>
        <tissue evidence="1">Adductor muscle</tissue>
    </source>
</reference>
<proteinExistence type="predicted"/>
<comment type="caution">
    <text evidence="1">The sequence shown here is derived from an EMBL/GenBank/DDBJ whole genome shotgun (WGS) entry which is preliminary data.</text>
</comment>
<protein>
    <submittedName>
        <fullName evidence="1">Uncharacterized protein</fullName>
    </submittedName>
</protein>
<name>A0ABQ9FHL8_TEGGR</name>
<evidence type="ECO:0000313" key="1">
    <source>
        <dbReference type="EMBL" id="KAJ8316769.1"/>
    </source>
</evidence>
<dbReference type="Proteomes" id="UP001217089">
    <property type="component" value="Unassembled WGS sequence"/>
</dbReference>
<gene>
    <name evidence="1" type="ORF">KUTeg_005715</name>
</gene>
<accession>A0ABQ9FHL8</accession>
<dbReference type="EMBL" id="JARBDR010000252">
    <property type="protein sequence ID" value="KAJ8316769.1"/>
    <property type="molecule type" value="Genomic_DNA"/>
</dbReference>